<dbReference type="EMBL" id="UGOL01000001">
    <property type="protein sequence ID" value="STX79724.1"/>
    <property type="molecule type" value="Genomic_DNA"/>
</dbReference>
<dbReference type="OMA" id="FAYENQW"/>
<name>A0A378KDA1_LEGPN</name>
<feature type="transmembrane region" description="Helical" evidence="1">
    <location>
        <begin position="144"/>
        <end position="162"/>
    </location>
</feature>
<sequence>MSKTKYDSIYLVLGIVGALLLIYGLSQNNPQVYYITGSLALMITAIHYKLIYFIALELILGAGHTSLLLGMGRYIGLALPSLLCLQLLIFYLMFGKGNSIFLLTGIIGIALLSMGLAYHNQIIFFSGSLGVAAYSYYSAYRGQYICYIWGILNTIFASYALYQLVF</sequence>
<dbReference type="Proteomes" id="UP000254631">
    <property type="component" value="Unassembled WGS sequence"/>
</dbReference>
<keyword evidence="1" id="KW-1133">Transmembrane helix</keyword>
<dbReference type="Proteomes" id="UP001071279">
    <property type="component" value="Unassembled WGS sequence"/>
</dbReference>
<feature type="transmembrane region" description="Helical" evidence="1">
    <location>
        <begin position="74"/>
        <end position="94"/>
    </location>
</feature>
<gene>
    <name evidence="3" type="ORF">NCTC12000_01717</name>
    <name evidence="2" type="ORF">O6C86_15950</name>
</gene>
<feature type="transmembrane region" description="Helical" evidence="1">
    <location>
        <begin position="100"/>
        <end position="118"/>
    </location>
</feature>
<keyword evidence="1" id="KW-0812">Transmembrane</keyword>
<feature type="transmembrane region" description="Helical" evidence="1">
    <location>
        <begin position="9"/>
        <end position="26"/>
    </location>
</feature>
<dbReference type="AlphaFoldDB" id="A0A378KDA1"/>
<evidence type="ECO:0000313" key="4">
    <source>
        <dbReference type="Proteomes" id="UP000254631"/>
    </source>
</evidence>
<reference evidence="3 4" key="1">
    <citation type="submission" date="2018-06" db="EMBL/GenBank/DDBJ databases">
        <authorList>
            <consortium name="Pathogen Informatics"/>
            <person name="Doyle S."/>
        </authorList>
    </citation>
    <scope>NUCLEOTIDE SEQUENCE [LARGE SCALE GENOMIC DNA]</scope>
    <source>
        <strain evidence="3 4">NCTC12000</strain>
    </source>
</reference>
<evidence type="ECO:0000313" key="3">
    <source>
        <dbReference type="EMBL" id="STX79724.1"/>
    </source>
</evidence>
<feature type="transmembrane region" description="Helical" evidence="1">
    <location>
        <begin position="32"/>
        <end position="62"/>
    </location>
</feature>
<keyword evidence="1" id="KW-0472">Membrane</keyword>
<evidence type="ECO:0000313" key="2">
    <source>
        <dbReference type="EMBL" id="MCZ4720696.1"/>
    </source>
</evidence>
<evidence type="ECO:0000256" key="1">
    <source>
        <dbReference type="SAM" id="Phobius"/>
    </source>
</evidence>
<accession>A0A378KDA1</accession>
<organism evidence="3 4">
    <name type="scientific">Legionella pneumophila</name>
    <dbReference type="NCBI Taxonomy" id="446"/>
    <lineage>
        <taxon>Bacteria</taxon>
        <taxon>Pseudomonadati</taxon>
        <taxon>Pseudomonadota</taxon>
        <taxon>Gammaproteobacteria</taxon>
        <taxon>Legionellales</taxon>
        <taxon>Legionellaceae</taxon>
        <taxon>Legionella</taxon>
    </lineage>
</organism>
<protein>
    <submittedName>
        <fullName evidence="3">Uncharacterized protein</fullName>
    </submittedName>
</protein>
<reference evidence="2" key="2">
    <citation type="submission" date="2022-12" db="EMBL/GenBank/DDBJ databases">
        <title>Comparative genomics of Legionella pneumophila isolates from the West Bank and Germany support molecular epidemiology of Legionnaires disease.</title>
        <authorList>
            <person name="Zayed A.R."/>
            <person name="Bitar D.M."/>
            <person name="Steinert M."/>
            <person name="Lueck C."/>
            <person name="Brettar I."/>
            <person name="Hoefle M.G."/>
            <person name="Bunk B."/>
        </authorList>
    </citation>
    <scope>NUCLEOTIDE SEQUENCE</scope>
    <source>
        <strain evidence="2">H23</strain>
    </source>
</reference>
<dbReference type="RefSeq" id="WP_011946582.1">
    <property type="nucleotide sequence ID" value="NZ_BAZA01000063.1"/>
</dbReference>
<dbReference type="EMBL" id="JAPXIC010000096">
    <property type="protein sequence ID" value="MCZ4720696.1"/>
    <property type="molecule type" value="Genomic_DNA"/>
</dbReference>
<proteinExistence type="predicted"/>